<accession>A0A7E4V079</accession>
<evidence type="ECO:0000259" key="6">
    <source>
        <dbReference type="PROSITE" id="PS50262"/>
    </source>
</evidence>
<dbReference type="GO" id="GO:0016020">
    <property type="term" value="C:membrane"/>
    <property type="evidence" value="ECO:0007669"/>
    <property type="project" value="UniProtKB-SubCell"/>
</dbReference>
<dbReference type="Proteomes" id="UP000492821">
    <property type="component" value="Unassembled WGS sequence"/>
</dbReference>
<keyword evidence="2 5" id="KW-0812">Transmembrane</keyword>
<dbReference type="GO" id="GO:0004930">
    <property type="term" value="F:G protein-coupled receptor activity"/>
    <property type="evidence" value="ECO:0007669"/>
    <property type="project" value="InterPro"/>
</dbReference>
<dbReference type="InterPro" id="IPR017452">
    <property type="entry name" value="GPCR_Rhodpsn_7TM"/>
</dbReference>
<organism evidence="7 8">
    <name type="scientific">Panagrellus redivivus</name>
    <name type="common">Microworm</name>
    <dbReference type="NCBI Taxonomy" id="6233"/>
    <lineage>
        <taxon>Eukaryota</taxon>
        <taxon>Metazoa</taxon>
        <taxon>Ecdysozoa</taxon>
        <taxon>Nematoda</taxon>
        <taxon>Chromadorea</taxon>
        <taxon>Rhabditida</taxon>
        <taxon>Tylenchina</taxon>
        <taxon>Panagrolaimomorpha</taxon>
        <taxon>Panagrolaimoidea</taxon>
        <taxon>Panagrolaimidae</taxon>
        <taxon>Panagrellus</taxon>
    </lineage>
</organism>
<dbReference type="CDD" id="cd14978">
    <property type="entry name" value="7tmA_FMRFamide_R-like"/>
    <property type="match status" value="1"/>
</dbReference>
<dbReference type="WBParaSite" id="Pan_g1496.t2">
    <property type="protein sequence ID" value="Pan_g1496.t2"/>
    <property type="gene ID" value="Pan_g1496"/>
</dbReference>
<evidence type="ECO:0000313" key="8">
    <source>
        <dbReference type="WBParaSite" id="Pan_g1496.t2"/>
    </source>
</evidence>
<sequence length="566" mass="64081">MTGPIDTHPFTDYAIPHLFLFASGQPCLPSPYDLYTSFFAGDGDIIQSRAMSDANGHPSTNPFNLTSCPEEVFSSDQISYRLYGNMPISVLGIFANIINIIVFADSEMRTLLMNHFLLALSISDLLLLIFNFFFLLFPAIAINSNNFFAHSIYPAIVRISYPMALTTQTCGVYLTVLVSCHRFLGVCMPFRTKRWVTRRPVQYAIISSVIFSIAVNIPTWLELDTQYCFSKQFQQITTHITLTELQKSQSYNLVKKVIMYTLVMFVIPFTILIVVNWKIILALRASTNLRTLHTYSTRTLTEPVVPTAHDEQPHGGHEHVLKQFRLLKKTKYSEMFQSFAKMSNASIFKPSSDLFKKKFTNSLRDRSVTLMLLAIVALFLGCNGLAFCNNIVEILVFTDHISEDENSGSSKWFENTVELSNILITVNSSTSSLVYFVFSSKYRNIVKALFGLEQRKSFNRVAFTTALAAHRAVELSLIPDEASTRKRNQTIPDDRMSLNGKMFGCNAASRRKLFRSQTTLNRSLPTSESHHSQSTFSKFGVSTARIQSERSADKSLRLQLPVNFRL</sequence>
<evidence type="ECO:0000313" key="7">
    <source>
        <dbReference type="Proteomes" id="UP000492821"/>
    </source>
</evidence>
<feature type="transmembrane region" description="Helical" evidence="5">
    <location>
        <begin position="82"/>
        <end position="104"/>
    </location>
</feature>
<dbReference type="PANTHER" id="PTHR46641:SF7">
    <property type="entry name" value="G-PROTEIN COUPLED RECEPTORS FAMILY 1 PROFILE DOMAIN-CONTAINING PROTEIN"/>
    <property type="match status" value="1"/>
</dbReference>
<dbReference type="InterPro" id="IPR000276">
    <property type="entry name" value="GPCR_Rhodpsn"/>
</dbReference>
<dbReference type="PRINTS" id="PR00237">
    <property type="entry name" value="GPCRRHODOPSN"/>
</dbReference>
<dbReference type="AlphaFoldDB" id="A0A7E4V079"/>
<proteinExistence type="predicted"/>
<keyword evidence="4 5" id="KW-0472">Membrane</keyword>
<reference evidence="7" key="1">
    <citation type="journal article" date="2013" name="Genetics">
        <title>The draft genome and transcriptome of Panagrellus redivivus are shaped by the harsh demands of a free-living lifestyle.</title>
        <authorList>
            <person name="Srinivasan J."/>
            <person name="Dillman A.R."/>
            <person name="Macchietto M.G."/>
            <person name="Heikkinen L."/>
            <person name="Lakso M."/>
            <person name="Fracchia K.M."/>
            <person name="Antoshechkin I."/>
            <person name="Mortazavi A."/>
            <person name="Wong G."/>
            <person name="Sternberg P.W."/>
        </authorList>
    </citation>
    <scope>NUCLEOTIDE SEQUENCE [LARGE SCALE GENOMIC DNA]</scope>
    <source>
        <strain evidence="7">MT8872</strain>
    </source>
</reference>
<feature type="transmembrane region" description="Helical" evidence="5">
    <location>
        <begin position="201"/>
        <end position="221"/>
    </location>
</feature>
<dbReference type="Pfam" id="PF00001">
    <property type="entry name" value="7tm_1"/>
    <property type="match status" value="1"/>
</dbReference>
<feature type="transmembrane region" description="Helical" evidence="5">
    <location>
        <begin position="161"/>
        <end position="180"/>
    </location>
</feature>
<dbReference type="Gene3D" id="1.20.1070.10">
    <property type="entry name" value="Rhodopsin 7-helix transmembrane proteins"/>
    <property type="match status" value="1"/>
</dbReference>
<keyword evidence="7" id="KW-1185">Reference proteome</keyword>
<feature type="transmembrane region" description="Helical" evidence="5">
    <location>
        <begin position="116"/>
        <end position="141"/>
    </location>
</feature>
<keyword evidence="3 5" id="KW-1133">Transmembrane helix</keyword>
<name>A0A7E4V079_PANRE</name>
<protein>
    <submittedName>
        <fullName evidence="8">G_PROTEIN_RECEP_F1_2 domain-containing protein</fullName>
    </submittedName>
</protein>
<evidence type="ECO:0000256" key="3">
    <source>
        <dbReference type="ARBA" id="ARBA00022989"/>
    </source>
</evidence>
<evidence type="ECO:0000256" key="1">
    <source>
        <dbReference type="ARBA" id="ARBA00004370"/>
    </source>
</evidence>
<evidence type="ECO:0000256" key="5">
    <source>
        <dbReference type="SAM" id="Phobius"/>
    </source>
</evidence>
<dbReference type="PANTHER" id="PTHR46641">
    <property type="entry name" value="FMRFAMIDE RECEPTOR-RELATED"/>
    <property type="match status" value="1"/>
</dbReference>
<reference evidence="8" key="2">
    <citation type="submission" date="2020-10" db="UniProtKB">
        <authorList>
            <consortium name="WormBaseParasite"/>
        </authorList>
    </citation>
    <scope>IDENTIFICATION</scope>
</reference>
<evidence type="ECO:0000256" key="2">
    <source>
        <dbReference type="ARBA" id="ARBA00022692"/>
    </source>
</evidence>
<evidence type="ECO:0000256" key="4">
    <source>
        <dbReference type="ARBA" id="ARBA00023136"/>
    </source>
</evidence>
<feature type="domain" description="G-protein coupled receptors family 1 profile" evidence="6">
    <location>
        <begin position="95"/>
        <end position="435"/>
    </location>
</feature>
<dbReference type="PROSITE" id="PS50262">
    <property type="entry name" value="G_PROTEIN_RECEP_F1_2"/>
    <property type="match status" value="1"/>
</dbReference>
<dbReference type="InterPro" id="IPR052954">
    <property type="entry name" value="GPCR-Ligand_Int"/>
</dbReference>
<feature type="transmembrane region" description="Helical" evidence="5">
    <location>
        <begin position="367"/>
        <end position="387"/>
    </location>
</feature>
<dbReference type="SUPFAM" id="SSF81321">
    <property type="entry name" value="Family A G protein-coupled receptor-like"/>
    <property type="match status" value="1"/>
</dbReference>
<comment type="subcellular location">
    <subcellularLocation>
        <location evidence="1">Membrane</location>
    </subcellularLocation>
</comment>
<feature type="transmembrane region" description="Helical" evidence="5">
    <location>
        <begin position="257"/>
        <end position="280"/>
    </location>
</feature>